<dbReference type="PANTHER" id="PTHR24292:SF54">
    <property type="entry name" value="CYP9F3-RELATED"/>
    <property type="match status" value="1"/>
</dbReference>
<dbReference type="GO" id="GO:0004497">
    <property type="term" value="F:monooxygenase activity"/>
    <property type="evidence" value="ECO:0007669"/>
    <property type="project" value="UniProtKB-KW"/>
</dbReference>
<dbReference type="PANTHER" id="PTHR24292">
    <property type="entry name" value="CYTOCHROME P450"/>
    <property type="match status" value="1"/>
</dbReference>
<dbReference type="GO" id="GO:0020037">
    <property type="term" value="F:heme binding"/>
    <property type="evidence" value="ECO:0007669"/>
    <property type="project" value="InterPro"/>
</dbReference>
<evidence type="ECO:0000313" key="9">
    <source>
        <dbReference type="EMBL" id="KAJ3252128.1"/>
    </source>
</evidence>
<keyword evidence="4 8" id="KW-0479">Metal-binding</keyword>
<keyword evidence="7" id="KW-0503">Monooxygenase</keyword>
<dbReference type="Proteomes" id="UP001210925">
    <property type="component" value="Unassembled WGS sequence"/>
</dbReference>
<proteinExistence type="inferred from homology"/>
<comment type="similarity">
    <text evidence="2">Belongs to the cytochrome P450 family.</text>
</comment>
<evidence type="ECO:0000256" key="8">
    <source>
        <dbReference type="PIRSR" id="PIRSR602401-1"/>
    </source>
</evidence>
<reference evidence="9" key="1">
    <citation type="submission" date="2020-05" db="EMBL/GenBank/DDBJ databases">
        <title>Phylogenomic resolution of chytrid fungi.</title>
        <authorList>
            <person name="Stajich J.E."/>
            <person name="Amses K."/>
            <person name="Simmons R."/>
            <person name="Seto K."/>
            <person name="Myers J."/>
            <person name="Bonds A."/>
            <person name="Quandt C.A."/>
            <person name="Barry K."/>
            <person name="Liu P."/>
            <person name="Grigoriev I."/>
            <person name="Longcore J.E."/>
            <person name="James T.Y."/>
        </authorList>
    </citation>
    <scope>NUCLEOTIDE SEQUENCE</scope>
    <source>
        <strain evidence="9">PLAUS21</strain>
    </source>
</reference>
<dbReference type="InterPro" id="IPR001128">
    <property type="entry name" value="Cyt_P450"/>
</dbReference>
<keyword evidence="10" id="KW-1185">Reference proteome</keyword>
<dbReference type="GO" id="GO:0016705">
    <property type="term" value="F:oxidoreductase activity, acting on paired donors, with incorporation or reduction of molecular oxygen"/>
    <property type="evidence" value="ECO:0007669"/>
    <property type="project" value="InterPro"/>
</dbReference>
<accession>A0AAD5UAE7</accession>
<organism evidence="9 10">
    <name type="scientific">Boothiomyces macroporosus</name>
    <dbReference type="NCBI Taxonomy" id="261099"/>
    <lineage>
        <taxon>Eukaryota</taxon>
        <taxon>Fungi</taxon>
        <taxon>Fungi incertae sedis</taxon>
        <taxon>Chytridiomycota</taxon>
        <taxon>Chytridiomycota incertae sedis</taxon>
        <taxon>Chytridiomycetes</taxon>
        <taxon>Rhizophydiales</taxon>
        <taxon>Terramycetaceae</taxon>
        <taxon>Boothiomyces</taxon>
    </lineage>
</organism>
<keyword evidence="5" id="KW-0560">Oxidoreductase</keyword>
<sequence>METHKLEILAGIGIAIAAYQLFRKQDAIPSVGVFGNLEAIYLTLTKRRKEFYEKYHSKLGPIFRYGIFGSDVAIGDADEIKRIFTTTDDFGKEALKDIATGYLDGSLLGLDTGNDHRMHRALVQPAFGPTHLKHTAVATMEIVDQLADFWYSKVSDKPLEIDAFDAMNSVVVQVLISVLFGGNVNLVGKTEQEKTSMWGSVEKSIVPIFTLRMVVPMVLWRTFGIARYSPKVVEMRNKLEESMMKMVENNDPNREVDRLSSALDSQKLSQDQILTEMIGFFIAGQDTTANTLTFMLYELGLHPDIQQKLYNEIKDFELKDESDALRYINEFKYLDSVFKETMRMHPLVPAIDRLVVKDTFVLGYPVRKGQTVYCSNTFVFKSEKYYKNPESFNPERWLADDSNPNAYQPFDGPRNCIGQKMAVIEAKYAIVQILKRFSVQNVEQKIHYKSMIVSTIKGAKVGILPRELA</sequence>
<evidence type="ECO:0000256" key="1">
    <source>
        <dbReference type="ARBA" id="ARBA00001971"/>
    </source>
</evidence>
<dbReference type="EMBL" id="JADGKB010000153">
    <property type="protein sequence ID" value="KAJ3252128.1"/>
    <property type="molecule type" value="Genomic_DNA"/>
</dbReference>
<feature type="binding site" description="axial binding residue" evidence="8">
    <location>
        <position position="416"/>
    </location>
    <ligand>
        <name>heme</name>
        <dbReference type="ChEBI" id="CHEBI:30413"/>
    </ligand>
    <ligandPart>
        <name>Fe</name>
        <dbReference type="ChEBI" id="CHEBI:18248"/>
    </ligandPart>
</feature>
<comment type="caution">
    <text evidence="9">The sequence shown here is derived from an EMBL/GenBank/DDBJ whole genome shotgun (WGS) entry which is preliminary data.</text>
</comment>
<dbReference type="AlphaFoldDB" id="A0AAD5UAE7"/>
<dbReference type="InterPro" id="IPR050476">
    <property type="entry name" value="Insect_CytP450_Detox"/>
</dbReference>
<dbReference type="InterPro" id="IPR002401">
    <property type="entry name" value="Cyt_P450_E_grp-I"/>
</dbReference>
<dbReference type="InterPro" id="IPR036396">
    <property type="entry name" value="Cyt_P450_sf"/>
</dbReference>
<evidence type="ECO:0000256" key="6">
    <source>
        <dbReference type="ARBA" id="ARBA00023004"/>
    </source>
</evidence>
<evidence type="ECO:0000256" key="3">
    <source>
        <dbReference type="ARBA" id="ARBA00022617"/>
    </source>
</evidence>
<comment type="cofactor">
    <cofactor evidence="1 8">
        <name>heme</name>
        <dbReference type="ChEBI" id="CHEBI:30413"/>
    </cofactor>
</comment>
<name>A0AAD5UAE7_9FUNG</name>
<dbReference type="Gene3D" id="1.10.630.10">
    <property type="entry name" value="Cytochrome P450"/>
    <property type="match status" value="1"/>
</dbReference>
<dbReference type="SUPFAM" id="SSF48264">
    <property type="entry name" value="Cytochrome P450"/>
    <property type="match status" value="1"/>
</dbReference>
<dbReference type="CDD" id="cd00302">
    <property type="entry name" value="cytochrome_P450"/>
    <property type="match status" value="1"/>
</dbReference>
<evidence type="ECO:0000313" key="10">
    <source>
        <dbReference type="Proteomes" id="UP001210925"/>
    </source>
</evidence>
<dbReference type="PRINTS" id="PR00385">
    <property type="entry name" value="P450"/>
</dbReference>
<evidence type="ECO:0000256" key="4">
    <source>
        <dbReference type="ARBA" id="ARBA00022723"/>
    </source>
</evidence>
<evidence type="ECO:0000256" key="2">
    <source>
        <dbReference type="ARBA" id="ARBA00010617"/>
    </source>
</evidence>
<protein>
    <submittedName>
        <fullName evidence="9">Cytochrome P450 4d2</fullName>
    </submittedName>
</protein>
<evidence type="ECO:0000256" key="5">
    <source>
        <dbReference type="ARBA" id="ARBA00023002"/>
    </source>
</evidence>
<keyword evidence="3 8" id="KW-0349">Heme</keyword>
<gene>
    <name evidence="9" type="primary">CYP4D2_1</name>
    <name evidence="9" type="ORF">HK103_001825</name>
</gene>
<dbReference type="GO" id="GO:0005506">
    <property type="term" value="F:iron ion binding"/>
    <property type="evidence" value="ECO:0007669"/>
    <property type="project" value="InterPro"/>
</dbReference>
<keyword evidence="6 8" id="KW-0408">Iron</keyword>
<evidence type="ECO:0000256" key="7">
    <source>
        <dbReference type="ARBA" id="ARBA00023033"/>
    </source>
</evidence>
<dbReference type="Pfam" id="PF00067">
    <property type="entry name" value="p450"/>
    <property type="match status" value="1"/>
</dbReference>
<dbReference type="PRINTS" id="PR00463">
    <property type="entry name" value="EP450I"/>
</dbReference>